<dbReference type="InterPro" id="IPR036179">
    <property type="entry name" value="Ig-like_dom_sf"/>
</dbReference>
<evidence type="ECO:0000313" key="4">
    <source>
        <dbReference type="Proteomes" id="UP000663828"/>
    </source>
</evidence>
<comment type="caution">
    <text evidence="3">The sequence shown here is derived from an EMBL/GenBank/DDBJ whole genome shotgun (WGS) entry which is preliminary data.</text>
</comment>
<dbReference type="InterPro" id="IPR013098">
    <property type="entry name" value="Ig_I-set"/>
</dbReference>
<name>A0A814QZG0_ADIRI</name>
<dbReference type="Pfam" id="PF07679">
    <property type="entry name" value="I-set"/>
    <property type="match status" value="1"/>
</dbReference>
<feature type="domain" description="Ig-like" evidence="2">
    <location>
        <begin position="1032"/>
        <end position="1125"/>
    </location>
</feature>
<feature type="region of interest" description="Disordered" evidence="1">
    <location>
        <begin position="469"/>
        <end position="488"/>
    </location>
</feature>
<evidence type="ECO:0000313" key="3">
    <source>
        <dbReference type="EMBL" id="CAF1126982.1"/>
    </source>
</evidence>
<evidence type="ECO:0000256" key="1">
    <source>
        <dbReference type="SAM" id="MobiDB-lite"/>
    </source>
</evidence>
<feature type="region of interest" description="Disordered" evidence="1">
    <location>
        <begin position="301"/>
        <end position="341"/>
    </location>
</feature>
<dbReference type="PANTHER" id="PTHR47633">
    <property type="entry name" value="IMMUNOGLOBULIN"/>
    <property type="match status" value="1"/>
</dbReference>
<gene>
    <name evidence="3" type="ORF">XAT740_LOCUS19694</name>
</gene>
<dbReference type="InterPro" id="IPR013783">
    <property type="entry name" value="Ig-like_fold"/>
</dbReference>
<evidence type="ECO:0000259" key="2">
    <source>
        <dbReference type="PROSITE" id="PS50835"/>
    </source>
</evidence>
<reference evidence="3" key="1">
    <citation type="submission" date="2021-02" db="EMBL/GenBank/DDBJ databases">
        <authorList>
            <person name="Nowell W R."/>
        </authorList>
    </citation>
    <scope>NUCLEOTIDE SEQUENCE</scope>
</reference>
<protein>
    <recommendedName>
        <fullName evidence="2">Ig-like domain-containing protein</fullName>
    </recommendedName>
</protein>
<sequence>MTIDKDFLSNLTHTDDQDEYKRNDTIQIGFEQELKSLTVLHGESARFEAKIRLISISTCKPIDLTLLKVEWRLNDISIGMKNTFKYQFGCSIEDNRYWMDIQHCQRRDEKVYTIYISYDDERLHDESSAYLFVDNCPDENEELLTPTIETSLVPIGASSSASVKALDRFVPPTITRLLQPSYQYHPGEQLHFLVEYISPTSECQSTWQVQHSYDQQAKPVEDGLIVNADCSSILIIESITSRLQGLYTFFVENLYGRAMTQTIVTVDSDESDNHNAHYNVIQDDMSNKSREIAVYHSNGASSKHLPAVHNSSSSESSEYEELKIHSFNDKSSSSMSTATPTDEDMIVSIGDVQPSLEQKLYESFDLSIGKDLYGQRHIAYFDPSSKFEHVEPIEQFENDDSLTRLAMNDQRMKNDHTKSITKKFRLPPPPPIEHNSEEHIYEDIPQILPIPEMSASTSVQQQQQSIEISDHNGNGVEQTSVISSSPNSLDEALNNVEQWSDIIMDNDILELRSSSRFSQTSNYLSNTNDYVDEHYLNYSFHSPSMSHHMFANNNQSISSDCLQQHIEFVVQPNLIADEQTITTERIEQVLPTDASHCIEQAVETIHVEDGLFQVKETVVDQKSFEMNDMATIPTEAPMTTIHLPEAIASDVDDDTPLDSIMSQVEESVEVLSHQVLDQIVSSIESTPFINCTFENTPIAHFSVSNVSTSSTDPVIATDATTNEQMPIITLTIIGDKMPEYSQESLTVPMEPNLLPLATVPDQTKDTDDVHAREKIVQDIISASLEPTTVIHIEGTVEIIPSTSTLQTNELSVLNDTKHFFVAESDAPNTIIKTDVTSITVLGKPSITLAEAEKLQHNAVNEQVQNDTHEIEVTLPPTNGPSTASTEVESVLSSSSLSIQNDDVPVEKSTNVKQETTILTQQQESMDKKPKFVTQKATNTSCTLAEKSISAKRAIFNGHTDTLTSQKISSEPRVADMQKVSAKKKQEPVIIEKVLSIDSNVSSTPESKSLTNGNHDEVKPTPVVPIEQKSVPPKFTQRLKPSITINHDDQLQLNVSYIGQPEPHITWYYKSTILLPSSQINISQSHNDQMFCCTLTIQKMTSDYDGKFKAVLNNDLGEVISTTQVNVKRGVKLRSTITYTYEEANR</sequence>
<dbReference type="AlphaFoldDB" id="A0A814QZG0"/>
<dbReference type="EMBL" id="CAJNOR010001351">
    <property type="protein sequence ID" value="CAF1126982.1"/>
    <property type="molecule type" value="Genomic_DNA"/>
</dbReference>
<dbReference type="Proteomes" id="UP000663828">
    <property type="component" value="Unassembled WGS sequence"/>
</dbReference>
<organism evidence="3 4">
    <name type="scientific">Adineta ricciae</name>
    <name type="common">Rotifer</name>
    <dbReference type="NCBI Taxonomy" id="249248"/>
    <lineage>
        <taxon>Eukaryota</taxon>
        <taxon>Metazoa</taxon>
        <taxon>Spiralia</taxon>
        <taxon>Gnathifera</taxon>
        <taxon>Rotifera</taxon>
        <taxon>Eurotatoria</taxon>
        <taxon>Bdelloidea</taxon>
        <taxon>Adinetida</taxon>
        <taxon>Adinetidae</taxon>
        <taxon>Adineta</taxon>
    </lineage>
</organism>
<feature type="compositionally biased region" description="Polar residues" evidence="1">
    <location>
        <begin position="329"/>
        <end position="340"/>
    </location>
</feature>
<dbReference type="PANTHER" id="PTHR47633:SF4">
    <property type="entry name" value="MYOPALLADIN ISOFORM X1"/>
    <property type="match status" value="1"/>
</dbReference>
<dbReference type="InterPro" id="IPR003599">
    <property type="entry name" value="Ig_sub"/>
</dbReference>
<accession>A0A814QZG0</accession>
<dbReference type="Gene3D" id="2.60.40.10">
    <property type="entry name" value="Immunoglobulins"/>
    <property type="match status" value="2"/>
</dbReference>
<dbReference type="PROSITE" id="PS50835">
    <property type="entry name" value="IG_LIKE"/>
    <property type="match status" value="1"/>
</dbReference>
<keyword evidence="4" id="KW-1185">Reference proteome</keyword>
<proteinExistence type="predicted"/>
<dbReference type="SUPFAM" id="SSF48726">
    <property type="entry name" value="Immunoglobulin"/>
    <property type="match status" value="2"/>
</dbReference>
<dbReference type="InterPro" id="IPR007110">
    <property type="entry name" value="Ig-like_dom"/>
</dbReference>
<dbReference type="SMART" id="SM00409">
    <property type="entry name" value="IG"/>
    <property type="match status" value="3"/>
</dbReference>